<reference evidence="1 2" key="1">
    <citation type="submission" date="2020-07" db="EMBL/GenBank/DDBJ databases">
        <title>Genomic Encyclopedia of Type Strains, Phase IV (KMG-V): Genome sequencing to study the core and pangenomes of soil and plant-associated prokaryotes.</title>
        <authorList>
            <person name="Whitman W."/>
        </authorList>
    </citation>
    <scope>NUCLEOTIDE SEQUENCE [LARGE SCALE GENOMIC DNA]</scope>
    <source>
        <strain evidence="1 2">M8UP30</strain>
    </source>
</reference>
<comment type="caution">
    <text evidence="1">The sequence shown here is derived from an EMBL/GenBank/DDBJ whole genome shotgun (WGS) entry which is preliminary data.</text>
</comment>
<name>A0A7Y9NPS9_9BACT</name>
<evidence type="ECO:0000313" key="1">
    <source>
        <dbReference type="EMBL" id="NYF52733.1"/>
    </source>
</evidence>
<dbReference type="AlphaFoldDB" id="A0A7Y9NPS9"/>
<dbReference type="EMBL" id="JACCCV010000002">
    <property type="protein sequence ID" value="NYF52733.1"/>
    <property type="molecule type" value="Genomic_DNA"/>
</dbReference>
<accession>A0A7Y9NPS9</accession>
<sequence>MAALRSSVRLLERGHFEEPSIGPLPIGTADFGLPVPLQKKYCGFGFGPGRVPTSHFMQVKFAGGVALVFGWCDGGRRRKHGVIS</sequence>
<gene>
    <name evidence="1" type="ORF">HDF12_003132</name>
</gene>
<organism evidence="1 2">
    <name type="scientific">Tunturiibacter lichenicola</name>
    <dbReference type="NCBI Taxonomy" id="2051959"/>
    <lineage>
        <taxon>Bacteria</taxon>
        <taxon>Pseudomonadati</taxon>
        <taxon>Acidobacteriota</taxon>
        <taxon>Terriglobia</taxon>
        <taxon>Terriglobales</taxon>
        <taxon>Acidobacteriaceae</taxon>
        <taxon>Tunturiibacter</taxon>
    </lineage>
</organism>
<protein>
    <submittedName>
        <fullName evidence="1">Uncharacterized protein</fullName>
    </submittedName>
</protein>
<evidence type="ECO:0000313" key="2">
    <source>
        <dbReference type="Proteomes" id="UP000534186"/>
    </source>
</evidence>
<dbReference type="Proteomes" id="UP000534186">
    <property type="component" value="Unassembled WGS sequence"/>
</dbReference>
<proteinExistence type="predicted"/>